<accession>A0ACD5XFA4</accession>
<keyword evidence="2" id="KW-1185">Reference proteome</keyword>
<reference evidence="1" key="2">
    <citation type="submission" date="2025-09" db="UniProtKB">
        <authorList>
            <consortium name="EnsemblPlants"/>
        </authorList>
    </citation>
    <scope>IDENTIFICATION</scope>
</reference>
<name>A0ACD5XFA4_AVESA</name>
<dbReference type="EnsemblPlants" id="AVESA.00010b.r2.4DG0784330.1">
    <property type="protein sequence ID" value="AVESA.00010b.r2.4DG0784330.1.CDS.1"/>
    <property type="gene ID" value="AVESA.00010b.r2.4DG0784330"/>
</dbReference>
<organism evidence="1 2">
    <name type="scientific">Avena sativa</name>
    <name type="common">Oat</name>
    <dbReference type="NCBI Taxonomy" id="4498"/>
    <lineage>
        <taxon>Eukaryota</taxon>
        <taxon>Viridiplantae</taxon>
        <taxon>Streptophyta</taxon>
        <taxon>Embryophyta</taxon>
        <taxon>Tracheophyta</taxon>
        <taxon>Spermatophyta</taxon>
        <taxon>Magnoliopsida</taxon>
        <taxon>Liliopsida</taxon>
        <taxon>Poales</taxon>
        <taxon>Poaceae</taxon>
        <taxon>BOP clade</taxon>
        <taxon>Pooideae</taxon>
        <taxon>Poodae</taxon>
        <taxon>Poeae</taxon>
        <taxon>Poeae Chloroplast Group 1 (Aveneae type)</taxon>
        <taxon>Aveninae</taxon>
        <taxon>Avena</taxon>
    </lineage>
</organism>
<dbReference type="Proteomes" id="UP001732700">
    <property type="component" value="Chromosome 4D"/>
</dbReference>
<evidence type="ECO:0000313" key="1">
    <source>
        <dbReference type="EnsemblPlants" id="AVESA.00010b.r2.4DG0784330.1.CDS.1"/>
    </source>
</evidence>
<evidence type="ECO:0000313" key="2">
    <source>
        <dbReference type="Proteomes" id="UP001732700"/>
    </source>
</evidence>
<proteinExistence type="predicted"/>
<reference evidence="1" key="1">
    <citation type="submission" date="2021-05" db="EMBL/GenBank/DDBJ databases">
        <authorList>
            <person name="Scholz U."/>
            <person name="Mascher M."/>
            <person name="Fiebig A."/>
        </authorList>
    </citation>
    <scope>NUCLEOTIDE SEQUENCE [LARGE SCALE GENOMIC DNA]</scope>
</reference>
<protein>
    <submittedName>
        <fullName evidence="1">Uncharacterized protein</fullName>
    </submittedName>
</protein>
<sequence>MAKSATARTGSTHGSRLPEEIFVWEILVRLPHRDLIRCRAVSHAWRRAASARDLLLEHHRRQPSLPLINRRGTPGADGRRWFNVAALDQDHEQLQPVARLDESHVCVKASCDGLLLLTEGVRGTPFGMRASICNPSTRQIGHLPQLKGYVAVGLYRHRPTGEYRLLLRCGVFKRRTMFVVELDRRQLPLRRVECVPDASRYRLSPSAPVLLNGHLHWTWHPPVLPQQTETKNILLFDTTAESFHQMCSPAVHSADLFEMDGVLGMYSWENGMRVVRIWAMEDYENQVWSLKHSVELLVPEVPLIQERRSLMVVYQEGAVRLLVACGGLLLSVDTQGKLLASYHNDGHSLSISKQFLKQSLVSHTFFSTLQDDTTPPWHFI</sequence>